<dbReference type="AlphaFoldDB" id="A0A1A9KN07"/>
<dbReference type="Proteomes" id="UP000077748">
    <property type="component" value="Chromosome"/>
</dbReference>
<sequence>MPDDVQDVFGFALHQAQEGGKHPQAKPMKGFSGAGVLEVVEDHDGDTYRAVYTVKFARAVYALHCFQKKSTKGIETPQHDLELIRKRLKDAQAHAKSVEND</sequence>
<organism evidence="1 2">
    <name type="scientific">Pseudomonas citronellolis</name>
    <dbReference type="NCBI Taxonomy" id="53408"/>
    <lineage>
        <taxon>Bacteria</taxon>
        <taxon>Pseudomonadati</taxon>
        <taxon>Pseudomonadota</taxon>
        <taxon>Gammaproteobacteria</taxon>
        <taxon>Pseudomonadales</taxon>
        <taxon>Pseudomonadaceae</taxon>
        <taxon>Pseudomonas</taxon>
    </lineage>
</organism>
<proteinExistence type="predicted"/>
<gene>
    <name evidence="1" type="ORF">A9C11_03100</name>
</gene>
<evidence type="ECO:0000313" key="1">
    <source>
        <dbReference type="EMBL" id="ANI18343.1"/>
    </source>
</evidence>
<dbReference type="InterPro" id="IPR009241">
    <property type="entry name" value="HigB-like"/>
</dbReference>
<evidence type="ECO:0000313" key="2">
    <source>
        <dbReference type="Proteomes" id="UP000077748"/>
    </source>
</evidence>
<name>A0A1A9KN07_9PSED</name>
<protein>
    <submittedName>
        <fullName evidence="1">Addiction module toxin RelE</fullName>
    </submittedName>
</protein>
<accession>A0A1A9KN07</accession>
<dbReference type="Pfam" id="PF05973">
    <property type="entry name" value="Gp49"/>
    <property type="match status" value="1"/>
</dbReference>
<dbReference type="RefSeq" id="WP_058073322.1">
    <property type="nucleotide sequence ID" value="NZ_CP015878.1"/>
</dbReference>
<reference evidence="1 2" key="1">
    <citation type="submission" date="2016-05" db="EMBL/GenBank/DDBJ databases">
        <title>Genome Sequence of Pseudomonas citronellolis Strain SJTE-3, an Estrogens and Persistent Organic Pollutants degradation strain.</title>
        <authorList>
            <person name="Liang R."/>
        </authorList>
    </citation>
    <scope>NUCLEOTIDE SEQUENCE [LARGE SCALE GENOMIC DNA]</scope>
    <source>
        <strain evidence="1 2">SJTE-3</strain>
    </source>
</reference>
<dbReference type="EMBL" id="CP015878">
    <property type="protein sequence ID" value="ANI18343.1"/>
    <property type="molecule type" value="Genomic_DNA"/>
</dbReference>